<dbReference type="Gene3D" id="1.25.40.10">
    <property type="entry name" value="Tetratricopeptide repeat domain"/>
    <property type="match status" value="5"/>
</dbReference>
<dbReference type="Pfam" id="PF01535">
    <property type="entry name" value="PPR"/>
    <property type="match status" value="5"/>
</dbReference>
<feature type="domain" description="DYW" evidence="4">
    <location>
        <begin position="534"/>
        <end position="626"/>
    </location>
</feature>
<gene>
    <name evidence="5" type="ORF">ILEXP_LOCUS50944</name>
</gene>
<dbReference type="InterPro" id="IPR046960">
    <property type="entry name" value="PPR_At4g14850-like_plant"/>
</dbReference>
<evidence type="ECO:0000256" key="1">
    <source>
        <dbReference type="ARBA" id="ARBA00006643"/>
    </source>
</evidence>
<dbReference type="FunFam" id="1.25.40.10:FF:000366">
    <property type="entry name" value="Pentatricopeptide (PPR) repeat-containing protein"/>
    <property type="match status" value="1"/>
</dbReference>
<keyword evidence="2" id="KW-0677">Repeat</keyword>
<dbReference type="SUPFAM" id="SSF48452">
    <property type="entry name" value="TPR-like"/>
    <property type="match status" value="1"/>
</dbReference>
<comment type="similarity">
    <text evidence="1">Belongs to the PPR family. PCMP-H subfamily.</text>
</comment>
<dbReference type="Pfam" id="PF14432">
    <property type="entry name" value="DYW_deaminase"/>
    <property type="match status" value="1"/>
</dbReference>
<dbReference type="EMBL" id="CAUOFW020007869">
    <property type="protein sequence ID" value="CAK9180919.1"/>
    <property type="molecule type" value="Genomic_DNA"/>
</dbReference>
<dbReference type="Pfam" id="PF12854">
    <property type="entry name" value="PPR_1"/>
    <property type="match status" value="2"/>
</dbReference>
<keyword evidence="6" id="KW-1185">Reference proteome</keyword>
<dbReference type="InterPro" id="IPR046849">
    <property type="entry name" value="E2_motif"/>
</dbReference>
<dbReference type="PROSITE" id="PS51375">
    <property type="entry name" value="PPR"/>
    <property type="match status" value="3"/>
</dbReference>
<evidence type="ECO:0000313" key="5">
    <source>
        <dbReference type="EMBL" id="CAK9180919.1"/>
    </source>
</evidence>
<proteinExistence type="inferred from homology"/>
<dbReference type="FunFam" id="1.25.40.10:FF:000393">
    <property type="entry name" value="Pentatricopeptide repeat-containing protein At1g20230"/>
    <property type="match status" value="1"/>
</dbReference>
<dbReference type="AlphaFoldDB" id="A0ABC8UJ17"/>
<evidence type="ECO:0000259" key="4">
    <source>
        <dbReference type="Pfam" id="PF14432"/>
    </source>
</evidence>
<feature type="repeat" description="PPR" evidence="3">
    <location>
        <begin position="156"/>
        <end position="190"/>
    </location>
</feature>
<evidence type="ECO:0000256" key="2">
    <source>
        <dbReference type="ARBA" id="ARBA00022737"/>
    </source>
</evidence>
<dbReference type="Pfam" id="PF20430">
    <property type="entry name" value="Eplus_motif"/>
    <property type="match status" value="1"/>
</dbReference>
<sequence>MTHLLQIQAQVTVSPILNFDSNIVAVKLIGSCADHGNVRHASLIFTHYLQNPNIFSYNSILKAFAQNNDFIRTIQYFNSQISSPKAPDPDEYTFTSVLKACAGLKDDVEGSKIHSVVAKCGFEFNLFVRNSLIDMYFKVGHEKIAFQLFDEMSIRDVVSWNTMLSGYCLCGRVHEARRAFEEMGERNLVSWSTLISGYARLGLLDEAKGLFNAMPERNVVSWNAMIAGYSQHEKYNEAIEVFRQMQKMGVRLNDVTLVSVLPACAHLGALDLGKWIDRFISSSRMELGLFLGNALADMYAKCGCIVEAKRIFEKMQDRDVISWSILVTGLAIHGHADEAFGYFYGMLGCGVHPNDVTFMGLLTACTHTGLVGKGLEYFHMMEKEYKLSPKIEHYGCVIDLLSRAGRLDKAEDMIKSMPMKPNVIVWGALLGGCRIYKDTDRGERVVQRILELDAEHSGSYIYLANLYASMGRLDDAAKCRLRMRDNGVMKTPGCSWIEVDNRVYEFFMGDKSHPLSEKIYIMIRELGLKMKLAGYKPKTDLVVHNVDEEEKEDALSTHSEKLAIAFGLISTSEGTTIRVVKNLRICDDCHDAIKIISGIIHREIIVRDRSRFHHFKHGRCSCNDYW</sequence>
<feature type="repeat" description="PPR" evidence="3">
    <location>
        <begin position="319"/>
        <end position="353"/>
    </location>
</feature>
<comment type="caution">
    <text evidence="5">The sequence shown here is derived from an EMBL/GenBank/DDBJ whole genome shotgun (WGS) entry which is preliminary data.</text>
</comment>
<name>A0ABC8UJ17_9AQUA</name>
<dbReference type="InterPro" id="IPR002885">
    <property type="entry name" value="PPR_rpt"/>
</dbReference>
<dbReference type="Pfam" id="PF20431">
    <property type="entry name" value="E_motif"/>
    <property type="match status" value="1"/>
</dbReference>
<feature type="repeat" description="PPR" evidence="3">
    <location>
        <begin position="218"/>
        <end position="252"/>
    </location>
</feature>
<dbReference type="InterPro" id="IPR046848">
    <property type="entry name" value="E_motif"/>
</dbReference>
<evidence type="ECO:0000313" key="6">
    <source>
        <dbReference type="Proteomes" id="UP001642360"/>
    </source>
</evidence>
<protein>
    <recommendedName>
        <fullName evidence="4">DYW domain-containing protein</fullName>
    </recommendedName>
</protein>
<dbReference type="NCBIfam" id="TIGR00756">
    <property type="entry name" value="PPR"/>
    <property type="match status" value="6"/>
</dbReference>
<dbReference type="Proteomes" id="UP001642360">
    <property type="component" value="Unassembled WGS sequence"/>
</dbReference>
<organism evidence="5 6">
    <name type="scientific">Ilex paraguariensis</name>
    <name type="common">yerba mate</name>
    <dbReference type="NCBI Taxonomy" id="185542"/>
    <lineage>
        <taxon>Eukaryota</taxon>
        <taxon>Viridiplantae</taxon>
        <taxon>Streptophyta</taxon>
        <taxon>Embryophyta</taxon>
        <taxon>Tracheophyta</taxon>
        <taxon>Spermatophyta</taxon>
        <taxon>Magnoliopsida</taxon>
        <taxon>eudicotyledons</taxon>
        <taxon>Gunneridae</taxon>
        <taxon>Pentapetalae</taxon>
        <taxon>asterids</taxon>
        <taxon>campanulids</taxon>
        <taxon>Aquifoliales</taxon>
        <taxon>Aquifoliaceae</taxon>
        <taxon>Ilex</taxon>
    </lineage>
</organism>
<evidence type="ECO:0000256" key="3">
    <source>
        <dbReference type="PROSITE-ProRule" id="PRU00708"/>
    </source>
</evidence>
<dbReference type="InterPro" id="IPR032867">
    <property type="entry name" value="DYW_dom"/>
</dbReference>
<dbReference type="Pfam" id="PF13041">
    <property type="entry name" value="PPR_2"/>
    <property type="match status" value="1"/>
</dbReference>
<accession>A0ABC8UJ17</accession>
<dbReference type="PANTHER" id="PTHR47926:SF463">
    <property type="entry name" value="PENTATRICOPEPTIDE REPEAT-CONTAINING PROTEIN"/>
    <property type="match status" value="1"/>
</dbReference>
<dbReference type="InterPro" id="IPR011990">
    <property type="entry name" value="TPR-like_helical_dom_sf"/>
</dbReference>
<dbReference type="PANTHER" id="PTHR47926">
    <property type="entry name" value="PENTATRICOPEPTIDE REPEAT-CONTAINING PROTEIN"/>
    <property type="match status" value="1"/>
</dbReference>
<dbReference type="FunFam" id="1.25.40.10:FF:000031">
    <property type="entry name" value="Pentatricopeptide repeat-containing protein mitochondrial"/>
    <property type="match status" value="1"/>
</dbReference>
<reference evidence="5 6" key="1">
    <citation type="submission" date="2024-02" db="EMBL/GenBank/DDBJ databases">
        <authorList>
            <person name="Vignale AGUSTIN F."/>
            <person name="Sosa J E."/>
            <person name="Modenutti C."/>
        </authorList>
    </citation>
    <scope>NUCLEOTIDE SEQUENCE [LARGE SCALE GENOMIC DNA]</scope>
</reference>